<keyword evidence="2" id="KW-1185">Reference proteome</keyword>
<gene>
    <name evidence="1" type="ORF">IBL26_12290</name>
</gene>
<sequence length="305" mass="33244">MFDLMIHADWSVDPRKRWAARAWRNGTEWAVDAPFQIASTASFLDDAFAAVGKGSCLLGFDFPIGMPAAYGALTGFAGFRDALPSLGEGDWGHFFNVAEVPAEISVRRPFYPRVARKGVSPKDIVGGIGVTSVDDLFRISERKTAYRNAACALFWTLGGNQVGKAALSGWQDIVRPAILRGAALWPFDGTLAELSEPKGLVIAETYPAEAYRMVDAAFRPGQSKRRCGDRQEKAEAILAWSGRNGVSLSEAARLAVRGGFGEDRNGEDRFDAFLGLLKMIDVASGRRPEATAAPDRRWEGWILGR</sequence>
<comment type="caution">
    <text evidence="1">The sequence shown here is derived from an EMBL/GenBank/DDBJ whole genome shotgun (WGS) entry which is preliminary data.</text>
</comment>
<evidence type="ECO:0000313" key="2">
    <source>
        <dbReference type="Proteomes" id="UP000626026"/>
    </source>
</evidence>
<accession>A0ABR7RM44</accession>
<dbReference type="Proteomes" id="UP000626026">
    <property type="component" value="Unassembled WGS sequence"/>
</dbReference>
<protein>
    <submittedName>
        <fullName evidence="1">DUF429 domain-containing protein</fullName>
    </submittedName>
</protein>
<name>A0ABR7RM44_9PROT</name>
<proteinExistence type="predicted"/>
<reference evidence="1 2" key="1">
    <citation type="journal article" date="2013" name="Int. J. Syst. Evol. Microbiol.">
        <title>Roseomonas aerophila sp. nov., isolated from air.</title>
        <authorList>
            <person name="Kim S.J."/>
            <person name="Weon H.Y."/>
            <person name="Ahn J.H."/>
            <person name="Hong S.B."/>
            <person name="Seok S.J."/>
            <person name="Whang K.S."/>
            <person name="Kwon S.W."/>
        </authorList>
    </citation>
    <scope>NUCLEOTIDE SEQUENCE [LARGE SCALE GENOMIC DNA]</scope>
    <source>
        <strain evidence="1 2">NBRC 108923</strain>
    </source>
</reference>
<dbReference type="RefSeq" id="WP_187784776.1">
    <property type="nucleotide sequence ID" value="NZ_JACTVA010000019.1"/>
</dbReference>
<dbReference type="EMBL" id="JACTVA010000019">
    <property type="protein sequence ID" value="MBC9207614.1"/>
    <property type="molecule type" value="Genomic_DNA"/>
</dbReference>
<organism evidence="1 2">
    <name type="scientific">Teichococcus aerophilus</name>
    <dbReference type="NCBI Taxonomy" id="1224513"/>
    <lineage>
        <taxon>Bacteria</taxon>
        <taxon>Pseudomonadati</taxon>
        <taxon>Pseudomonadota</taxon>
        <taxon>Alphaproteobacteria</taxon>
        <taxon>Acetobacterales</taxon>
        <taxon>Roseomonadaceae</taxon>
        <taxon>Roseomonas</taxon>
    </lineage>
</organism>
<evidence type="ECO:0000313" key="1">
    <source>
        <dbReference type="EMBL" id="MBC9207614.1"/>
    </source>
</evidence>